<dbReference type="EMBL" id="CVRI01000074">
    <property type="protein sequence ID" value="CRL08194.1"/>
    <property type="molecule type" value="Genomic_DNA"/>
</dbReference>
<dbReference type="InterPro" id="IPR036058">
    <property type="entry name" value="Kazal_dom_sf"/>
</dbReference>
<feature type="chain" id="PRO_5012656077" evidence="1">
    <location>
        <begin position="20"/>
        <end position="83"/>
    </location>
</feature>
<evidence type="ECO:0000259" key="2">
    <source>
        <dbReference type="PROSITE" id="PS51465"/>
    </source>
</evidence>
<evidence type="ECO:0000313" key="4">
    <source>
        <dbReference type="Proteomes" id="UP000183832"/>
    </source>
</evidence>
<dbReference type="OrthoDB" id="6817055at2759"/>
<keyword evidence="1" id="KW-0732">Signal</keyword>
<reference evidence="3 4" key="1">
    <citation type="submission" date="2015-04" db="EMBL/GenBank/DDBJ databases">
        <authorList>
            <person name="Syromyatnikov M.Y."/>
            <person name="Popov V.N."/>
        </authorList>
    </citation>
    <scope>NUCLEOTIDE SEQUENCE [LARGE SCALE GENOMIC DNA]</scope>
</reference>
<dbReference type="SUPFAM" id="SSF100895">
    <property type="entry name" value="Kazal-type serine protease inhibitors"/>
    <property type="match status" value="1"/>
</dbReference>
<dbReference type="Proteomes" id="UP000183832">
    <property type="component" value="Unassembled WGS sequence"/>
</dbReference>
<sequence>METTKIILVLMSLSAFVSCCMKPCPKILQPICGRIVGSTLPDGTQSFENLCLMENYNCENPSKQYEKIGNGECDQLDLLKHVN</sequence>
<feature type="domain" description="Kazal-like" evidence="2">
    <location>
        <begin position="14"/>
        <end position="75"/>
    </location>
</feature>
<accession>A0A1J1J8A0</accession>
<dbReference type="Gene3D" id="3.30.60.30">
    <property type="match status" value="1"/>
</dbReference>
<feature type="signal peptide" evidence="1">
    <location>
        <begin position="1"/>
        <end position="19"/>
    </location>
</feature>
<keyword evidence="4" id="KW-1185">Reference proteome</keyword>
<proteinExistence type="predicted"/>
<dbReference type="PROSITE" id="PS51465">
    <property type="entry name" value="KAZAL_2"/>
    <property type="match status" value="1"/>
</dbReference>
<name>A0A1J1J8A0_9DIPT</name>
<gene>
    <name evidence="3" type="ORF">CLUMA_CG021161</name>
</gene>
<evidence type="ECO:0000256" key="1">
    <source>
        <dbReference type="SAM" id="SignalP"/>
    </source>
</evidence>
<dbReference type="PROSITE" id="PS51257">
    <property type="entry name" value="PROKAR_LIPOPROTEIN"/>
    <property type="match status" value="1"/>
</dbReference>
<evidence type="ECO:0000313" key="3">
    <source>
        <dbReference type="EMBL" id="CRL08194.1"/>
    </source>
</evidence>
<dbReference type="AlphaFoldDB" id="A0A1J1J8A0"/>
<organism evidence="3 4">
    <name type="scientific">Clunio marinus</name>
    <dbReference type="NCBI Taxonomy" id="568069"/>
    <lineage>
        <taxon>Eukaryota</taxon>
        <taxon>Metazoa</taxon>
        <taxon>Ecdysozoa</taxon>
        <taxon>Arthropoda</taxon>
        <taxon>Hexapoda</taxon>
        <taxon>Insecta</taxon>
        <taxon>Pterygota</taxon>
        <taxon>Neoptera</taxon>
        <taxon>Endopterygota</taxon>
        <taxon>Diptera</taxon>
        <taxon>Nematocera</taxon>
        <taxon>Chironomoidea</taxon>
        <taxon>Chironomidae</taxon>
        <taxon>Clunio</taxon>
    </lineage>
</organism>
<dbReference type="InterPro" id="IPR002350">
    <property type="entry name" value="Kazal_dom"/>
</dbReference>
<protein>
    <submittedName>
        <fullName evidence="3">CLUMA_CG021161, isoform A</fullName>
    </submittedName>
</protein>